<comment type="caution">
    <text evidence="1">The sequence shown here is derived from an EMBL/GenBank/DDBJ whole genome shotgun (WGS) entry which is preliminary data.</text>
</comment>
<dbReference type="AlphaFoldDB" id="A0A3P3TAP9"/>
<keyword evidence="2" id="KW-1185">Reference proteome</keyword>
<proteinExistence type="predicted"/>
<dbReference type="EMBL" id="RRCN01000002">
    <property type="protein sequence ID" value="RRJ54962.1"/>
    <property type="molecule type" value="Genomic_DNA"/>
</dbReference>
<sequence>MRFEVIKDIPEGWEETAKIGDILTLGRWQGYTTLFKGKKAVCDAGSVYANEHCKISGNHKK</sequence>
<evidence type="ECO:0000313" key="2">
    <source>
        <dbReference type="Proteomes" id="UP000267017"/>
    </source>
</evidence>
<evidence type="ECO:0000313" key="1">
    <source>
        <dbReference type="EMBL" id="RRJ54962.1"/>
    </source>
</evidence>
<dbReference type="Proteomes" id="UP000267017">
    <property type="component" value="Unassembled WGS sequence"/>
</dbReference>
<dbReference type="RefSeq" id="WP_128636055.1">
    <property type="nucleotide sequence ID" value="NZ_RRCN01000002.1"/>
</dbReference>
<name>A0A3P3TAP9_9BACL</name>
<dbReference type="OrthoDB" id="2665672at2"/>
<accession>A0A3P3TAP9</accession>
<organism evidence="1 2">
    <name type="scientific">Paenibacillus oralis</name>
    <dbReference type="NCBI Taxonomy" id="2490856"/>
    <lineage>
        <taxon>Bacteria</taxon>
        <taxon>Bacillati</taxon>
        <taxon>Bacillota</taxon>
        <taxon>Bacilli</taxon>
        <taxon>Bacillales</taxon>
        <taxon>Paenibacillaceae</taxon>
        <taxon>Paenibacillus</taxon>
    </lineage>
</organism>
<reference evidence="1 2" key="1">
    <citation type="submission" date="2018-11" db="EMBL/GenBank/DDBJ databases">
        <title>Genome sequencing of Paenibacillus sp. KCOM 3021 (= ChDC PVNT-B20).</title>
        <authorList>
            <person name="Kook J.-K."/>
            <person name="Park S.-N."/>
            <person name="Lim Y.K."/>
        </authorList>
    </citation>
    <scope>NUCLEOTIDE SEQUENCE [LARGE SCALE GENOMIC DNA]</scope>
    <source>
        <strain evidence="1 2">KCOM 3021</strain>
    </source>
</reference>
<protein>
    <submittedName>
        <fullName evidence="1">Uncharacterized protein</fullName>
    </submittedName>
</protein>
<gene>
    <name evidence="1" type="ORF">EHV15_35935</name>
</gene>